<evidence type="ECO:0000313" key="1">
    <source>
        <dbReference type="EMBL" id="MFG6273968.1"/>
    </source>
</evidence>
<sequence length="128" mass="13973">MEFIELADIADTILNCRDCDVSYANDYLYRLATSFGLTDAEIQTPVRTAVKQLGCVVACRECAAACVGTDPTVMVDGNRADDVYYQKWKMYAQMAKDIESRLTYSDFAVSGTDSSGKGGVGVIRLSRA</sequence>
<protein>
    <submittedName>
        <fullName evidence="1">Uncharacterized protein</fullName>
    </submittedName>
</protein>
<comment type="caution">
    <text evidence="1">The sequence shown here is derived from an EMBL/GenBank/DDBJ whole genome shotgun (WGS) entry which is preliminary data.</text>
</comment>
<keyword evidence="2" id="KW-1185">Reference proteome</keyword>
<accession>A0ABW7DRL3</accession>
<reference evidence="1 2" key="1">
    <citation type="submission" date="2024-10" db="EMBL/GenBank/DDBJ databases">
        <authorList>
            <person name="Sang B.-I."/>
            <person name="Prabhaharan D."/>
        </authorList>
    </citation>
    <scope>NUCLEOTIDE SEQUENCE [LARGE SCALE GENOMIC DNA]</scope>
    <source>
        <strain evidence="1 2">MH</strain>
    </source>
</reference>
<dbReference type="RefSeq" id="WP_113855551.1">
    <property type="nucleotide sequence ID" value="NZ_CP011940.1"/>
</dbReference>
<name>A0ABW7DRL3_9FIRM</name>
<proteinExistence type="predicted"/>
<dbReference type="EMBL" id="JBIEKR010000012">
    <property type="protein sequence ID" value="MFG6273968.1"/>
    <property type="molecule type" value="Genomic_DNA"/>
</dbReference>
<evidence type="ECO:0000313" key="2">
    <source>
        <dbReference type="Proteomes" id="UP001605989"/>
    </source>
</evidence>
<dbReference type="Proteomes" id="UP001605989">
    <property type="component" value="Unassembled WGS sequence"/>
</dbReference>
<organism evidence="1 2">
    <name type="scientific">Megasphaera hexanoica</name>
    <dbReference type="NCBI Taxonomy" id="1675036"/>
    <lineage>
        <taxon>Bacteria</taxon>
        <taxon>Bacillati</taxon>
        <taxon>Bacillota</taxon>
        <taxon>Negativicutes</taxon>
        <taxon>Veillonellales</taxon>
        <taxon>Veillonellaceae</taxon>
        <taxon>Megasphaera</taxon>
    </lineage>
</organism>
<gene>
    <name evidence="1" type="ORF">ACGTZG_12315</name>
</gene>